<dbReference type="InterPro" id="IPR013328">
    <property type="entry name" value="6PGD_dom2"/>
</dbReference>
<dbReference type="PRINTS" id="PR00077">
    <property type="entry name" value="GPDHDRGNASE"/>
</dbReference>
<evidence type="ECO:0000313" key="22">
    <source>
        <dbReference type="Proteomes" id="UP000236488"/>
    </source>
</evidence>
<dbReference type="GO" id="GO:0006650">
    <property type="term" value="P:glycerophospholipid metabolic process"/>
    <property type="evidence" value="ECO:0007669"/>
    <property type="project" value="UniProtKB-UniRule"/>
</dbReference>
<dbReference type="PIRSF" id="PIRSF000114">
    <property type="entry name" value="Glycerol-3-P_dh"/>
    <property type="match status" value="1"/>
</dbReference>
<dbReference type="PANTHER" id="PTHR11728:SF1">
    <property type="entry name" value="GLYCEROL-3-PHOSPHATE DEHYDROGENASE [NAD(+)] 2, CHLOROPLASTIC"/>
    <property type="match status" value="1"/>
</dbReference>
<feature type="binding site" evidence="13">
    <location>
        <position position="254"/>
    </location>
    <ligand>
        <name>sn-glycerol 3-phosphate</name>
        <dbReference type="ChEBI" id="CHEBI:57597"/>
    </ligand>
</feature>
<dbReference type="GO" id="GO:0005829">
    <property type="term" value="C:cytosol"/>
    <property type="evidence" value="ECO:0007669"/>
    <property type="project" value="TreeGrafter"/>
</dbReference>
<dbReference type="PANTHER" id="PTHR11728">
    <property type="entry name" value="GLYCEROL-3-PHOSPHATE DEHYDROGENASE"/>
    <property type="match status" value="1"/>
</dbReference>
<dbReference type="Pfam" id="PF07479">
    <property type="entry name" value="NAD_Gly3P_dh_C"/>
    <property type="match status" value="1"/>
</dbReference>
<dbReference type="EMBL" id="DYZL01000088">
    <property type="protein sequence ID" value="HJH43046.1"/>
    <property type="molecule type" value="Genomic_DNA"/>
</dbReference>
<comment type="pathway">
    <text evidence="13">Membrane lipid metabolism; glycerophospholipid metabolism.</text>
</comment>
<dbReference type="Gene3D" id="1.10.1040.10">
    <property type="entry name" value="N-(1-d-carboxylethyl)-l-norvaline Dehydrogenase, domain 2"/>
    <property type="match status" value="1"/>
</dbReference>
<evidence type="ECO:0000256" key="12">
    <source>
        <dbReference type="ARBA" id="ARBA00080511"/>
    </source>
</evidence>
<dbReference type="EC" id="1.1.1.94" evidence="10 13"/>
<accession>A0A2K2U3M5</accession>
<keyword evidence="2 13" id="KW-0444">Lipid biosynthesis</keyword>
<evidence type="ECO:0000256" key="5">
    <source>
        <dbReference type="ARBA" id="ARBA00023027"/>
    </source>
</evidence>
<keyword evidence="3 13" id="KW-0521">NADP</keyword>
<evidence type="ECO:0000256" key="4">
    <source>
        <dbReference type="ARBA" id="ARBA00023002"/>
    </source>
</evidence>
<feature type="binding site" evidence="13">
    <location>
        <position position="138"/>
    </location>
    <ligand>
        <name>NADPH</name>
        <dbReference type="ChEBI" id="CHEBI:57783"/>
    </ligand>
</feature>
<proteinExistence type="inferred from homology"/>
<feature type="binding site" evidence="13">
    <location>
        <position position="10"/>
    </location>
    <ligand>
        <name>NADPH</name>
        <dbReference type="ChEBI" id="CHEBI:57783"/>
    </ligand>
</feature>
<feature type="binding site" evidence="13">
    <location>
        <position position="242"/>
    </location>
    <ligand>
        <name>sn-glycerol 3-phosphate</name>
        <dbReference type="ChEBI" id="CHEBI:57597"/>
    </ligand>
</feature>
<dbReference type="InterPro" id="IPR008927">
    <property type="entry name" value="6-PGluconate_DH-like_C_sf"/>
</dbReference>
<feature type="domain" description="Glycerol-3-phosphate dehydrogenase NAD-dependent N-terminal" evidence="18">
    <location>
        <begin position="2"/>
        <end position="158"/>
    </location>
</feature>
<dbReference type="GO" id="GO:0046167">
    <property type="term" value="P:glycerol-3-phosphate biosynthetic process"/>
    <property type="evidence" value="ECO:0007669"/>
    <property type="project" value="UniProtKB-UniRule"/>
</dbReference>
<feature type="domain" description="Glycerol-3-phosphate dehydrogenase NAD-dependent C-terminal" evidence="19">
    <location>
        <begin position="178"/>
        <end position="317"/>
    </location>
</feature>
<evidence type="ECO:0000259" key="18">
    <source>
        <dbReference type="Pfam" id="PF01210"/>
    </source>
</evidence>
<feature type="binding site" evidence="15">
    <location>
        <begin position="253"/>
        <end position="254"/>
    </location>
    <ligand>
        <name>substrate</name>
    </ligand>
</feature>
<feature type="binding site" evidence="13">
    <location>
        <position position="32"/>
    </location>
    <ligand>
        <name>NADPH</name>
        <dbReference type="ChEBI" id="CHEBI:57783"/>
    </ligand>
</feature>
<evidence type="ECO:0000256" key="13">
    <source>
        <dbReference type="HAMAP-Rule" id="MF_00394"/>
    </source>
</evidence>
<dbReference type="Pfam" id="PF01210">
    <property type="entry name" value="NAD_Gly3P_dh_N"/>
    <property type="match status" value="1"/>
</dbReference>
<dbReference type="InterPro" id="IPR006168">
    <property type="entry name" value="G3P_DH_NAD-dep"/>
</dbReference>
<feature type="binding site" evidence="13">
    <location>
        <position position="134"/>
    </location>
    <ligand>
        <name>sn-glycerol 3-phosphate</name>
        <dbReference type="ChEBI" id="CHEBI:57597"/>
    </ligand>
</feature>
<dbReference type="GO" id="GO:0008654">
    <property type="term" value="P:phospholipid biosynthetic process"/>
    <property type="evidence" value="ECO:0007669"/>
    <property type="project" value="UniProtKB-KW"/>
</dbReference>
<dbReference type="UniPathway" id="UPA00940"/>
<comment type="caution">
    <text evidence="21">The sequence shown here is derived from an EMBL/GenBank/DDBJ whole genome shotgun (WGS) entry which is preliminary data.</text>
</comment>
<keyword evidence="13" id="KW-0547">Nucleotide-binding</keyword>
<reference evidence="21 22" key="1">
    <citation type="journal article" date="2018" name="Int. J. Syst. Evol. Microbiol.">
        <title>Rubneribacter badeniensis gen. nov., sp. nov. and Enteroscipio rubneri gen. nov., sp. nov., new members of the Eggerthellaceae isolated from human faeces.</title>
        <authorList>
            <person name="Danylec N."/>
            <person name="Gobl A."/>
            <person name="Stoll D.A."/>
            <person name="Hetzer B."/>
            <person name="Kulling S.E."/>
            <person name="Huch M."/>
        </authorList>
    </citation>
    <scope>NUCLEOTIDE SEQUENCE [LARGE SCALE GENOMIC DNA]</scope>
    <source>
        <strain evidence="21 22">ResAG-85</strain>
    </source>
</reference>
<dbReference type="HAMAP" id="MF_00394">
    <property type="entry name" value="NAD_Glyc3P_dehydrog"/>
    <property type="match status" value="1"/>
</dbReference>
<evidence type="ECO:0000313" key="21">
    <source>
        <dbReference type="EMBL" id="PNV64874.1"/>
    </source>
</evidence>
<dbReference type="InterPro" id="IPR011128">
    <property type="entry name" value="G3P_DH_NAD-dep_N"/>
</dbReference>
<feature type="binding site" evidence="13">
    <location>
        <position position="31"/>
    </location>
    <ligand>
        <name>NADPH</name>
        <dbReference type="ChEBI" id="CHEBI:57783"/>
    </ligand>
</feature>
<dbReference type="Proteomes" id="UP000236488">
    <property type="component" value="Unassembled WGS sequence"/>
</dbReference>
<keyword evidence="7 13" id="KW-0594">Phospholipid biosynthesis</keyword>
<keyword evidence="8 13" id="KW-1208">Phospholipid metabolism</keyword>
<dbReference type="FunFam" id="1.10.1040.10:FF:000001">
    <property type="entry name" value="Glycerol-3-phosphate dehydrogenase [NAD(P)+]"/>
    <property type="match status" value="1"/>
</dbReference>
<reference evidence="20" key="3">
    <citation type="submission" date="2021-09" db="EMBL/GenBank/DDBJ databases">
        <authorList>
            <person name="Gilroy R."/>
        </authorList>
    </citation>
    <scope>NUCLEOTIDE SEQUENCE</scope>
    <source>
        <strain evidence="20">USAMLcec12-2067</strain>
    </source>
</reference>
<dbReference type="GO" id="GO:0051287">
    <property type="term" value="F:NAD binding"/>
    <property type="evidence" value="ECO:0007669"/>
    <property type="project" value="InterPro"/>
</dbReference>
<feature type="binding site" evidence="13">
    <location>
        <position position="48"/>
    </location>
    <ligand>
        <name>NADPH</name>
        <dbReference type="ChEBI" id="CHEBI:57783"/>
    </ligand>
</feature>
<evidence type="ECO:0000256" key="10">
    <source>
        <dbReference type="ARBA" id="ARBA00066687"/>
    </source>
</evidence>
<dbReference type="AlphaFoldDB" id="A0A2K2U3M5"/>
<dbReference type="GO" id="GO:0047952">
    <property type="term" value="F:glycerol-3-phosphate dehydrogenase [NAD(P)+] activity"/>
    <property type="evidence" value="ECO:0007669"/>
    <property type="project" value="UniProtKB-UniRule"/>
</dbReference>
<feature type="binding site" evidence="13">
    <location>
        <position position="277"/>
    </location>
    <ligand>
        <name>NADPH</name>
        <dbReference type="ChEBI" id="CHEBI:57783"/>
    </ligand>
</feature>
<keyword evidence="5 13" id="KW-0520">NAD</keyword>
<dbReference type="PROSITE" id="PS00957">
    <property type="entry name" value="NAD_G3PDH"/>
    <property type="match status" value="1"/>
</dbReference>
<feature type="binding site" evidence="13">
    <location>
        <position position="105"/>
    </location>
    <ligand>
        <name>sn-glycerol 3-phosphate</name>
        <dbReference type="ChEBI" id="CHEBI:57597"/>
    </ligand>
</feature>
<feature type="binding site" evidence="13">
    <location>
        <position position="105"/>
    </location>
    <ligand>
        <name>NADPH</name>
        <dbReference type="ChEBI" id="CHEBI:57783"/>
    </ligand>
</feature>
<keyword evidence="4 13" id="KW-0560">Oxidoreductase</keyword>
<dbReference type="GO" id="GO:0005975">
    <property type="term" value="P:carbohydrate metabolic process"/>
    <property type="evidence" value="ECO:0007669"/>
    <property type="project" value="InterPro"/>
</dbReference>
<feature type="binding site" evidence="13">
    <location>
        <position position="253"/>
    </location>
    <ligand>
        <name>NADPH</name>
        <dbReference type="ChEBI" id="CHEBI:57783"/>
    </ligand>
</feature>
<keyword evidence="6 13" id="KW-0443">Lipid metabolism</keyword>
<dbReference type="SUPFAM" id="SSF48179">
    <property type="entry name" value="6-phosphogluconate dehydrogenase C-terminal domain-like"/>
    <property type="match status" value="1"/>
</dbReference>
<feature type="binding site" evidence="16">
    <location>
        <begin position="7"/>
        <end position="12"/>
    </location>
    <ligand>
        <name>NAD(+)</name>
        <dbReference type="ChEBI" id="CHEBI:57540"/>
    </ligand>
</feature>
<comment type="subcellular location">
    <subcellularLocation>
        <location evidence="13">Cytoplasm</location>
    </subcellularLocation>
</comment>
<evidence type="ECO:0000256" key="11">
    <source>
        <dbReference type="ARBA" id="ARBA00069372"/>
    </source>
</evidence>
<feature type="binding site" evidence="13">
    <location>
        <position position="189"/>
    </location>
    <ligand>
        <name>sn-glycerol 3-phosphate</name>
        <dbReference type="ChEBI" id="CHEBI:57597"/>
    </ligand>
</feature>
<keyword evidence="13" id="KW-0963">Cytoplasm</keyword>
<evidence type="ECO:0000256" key="15">
    <source>
        <dbReference type="PIRSR" id="PIRSR000114-2"/>
    </source>
</evidence>
<evidence type="ECO:0000256" key="8">
    <source>
        <dbReference type="ARBA" id="ARBA00023264"/>
    </source>
</evidence>
<evidence type="ECO:0000256" key="7">
    <source>
        <dbReference type="ARBA" id="ARBA00023209"/>
    </source>
</evidence>
<dbReference type="EMBL" id="PPEL01000061">
    <property type="protein sequence ID" value="PNV64874.1"/>
    <property type="molecule type" value="Genomic_DNA"/>
</dbReference>
<gene>
    <name evidence="13" type="primary">gpsA</name>
    <name evidence="21" type="ORF">C2L80_09540</name>
    <name evidence="20" type="ORF">K8V16_04535</name>
</gene>
<evidence type="ECO:0000256" key="3">
    <source>
        <dbReference type="ARBA" id="ARBA00022857"/>
    </source>
</evidence>
<evidence type="ECO:0000313" key="20">
    <source>
        <dbReference type="EMBL" id="HJH43046.1"/>
    </source>
</evidence>
<feature type="binding site" evidence="13">
    <location>
        <position position="11"/>
    </location>
    <ligand>
        <name>NADPH</name>
        <dbReference type="ChEBI" id="CHEBI:57783"/>
    </ligand>
</feature>
<evidence type="ECO:0000256" key="2">
    <source>
        <dbReference type="ARBA" id="ARBA00022516"/>
    </source>
</evidence>
<dbReference type="FunFam" id="3.40.50.720:FF:000019">
    <property type="entry name" value="Glycerol-3-phosphate dehydrogenase [NAD(P)+]"/>
    <property type="match status" value="1"/>
</dbReference>
<evidence type="ECO:0000259" key="19">
    <source>
        <dbReference type="Pfam" id="PF07479"/>
    </source>
</evidence>
<feature type="binding site" evidence="16">
    <location>
        <position position="138"/>
    </location>
    <ligand>
        <name>NAD(+)</name>
        <dbReference type="ChEBI" id="CHEBI:57540"/>
    </ligand>
</feature>
<evidence type="ECO:0000256" key="1">
    <source>
        <dbReference type="ARBA" id="ARBA00011009"/>
    </source>
</evidence>
<dbReference type="NCBIfam" id="NF000940">
    <property type="entry name" value="PRK00094.1-2"/>
    <property type="match status" value="1"/>
</dbReference>
<protein>
    <recommendedName>
        <fullName evidence="11 13">Glycerol-3-phosphate dehydrogenase [NAD(P)+]</fullName>
        <ecNumber evidence="10 13">1.1.1.94</ecNumber>
    </recommendedName>
    <alternativeName>
        <fullName evidence="13">NAD(P)(+)-dependent glycerol-3-phosphate dehydrogenase</fullName>
    </alternativeName>
    <alternativeName>
        <fullName evidence="12 13">NAD(P)H-dependent dihydroxyacetone-phosphate reductase</fullName>
    </alternativeName>
</protein>
<comment type="function">
    <text evidence="13">Catalyzes the reduction of the glycolytic intermediate dihydroxyacetone phosphate (DHAP) to sn-glycerol 3-phosphate (G3P), the key precursor for phospholipid synthesis.</text>
</comment>
<evidence type="ECO:0000256" key="9">
    <source>
        <dbReference type="ARBA" id="ARBA00052716"/>
    </source>
</evidence>
<keyword evidence="22" id="KW-1185">Reference proteome</keyword>
<feature type="binding site" evidence="13">
    <location>
        <position position="252"/>
    </location>
    <ligand>
        <name>sn-glycerol 3-phosphate</name>
        <dbReference type="ChEBI" id="CHEBI:57597"/>
    </ligand>
</feature>
<feature type="binding site" evidence="13">
    <location>
        <position position="279"/>
    </location>
    <ligand>
        <name>NADPH</name>
        <dbReference type="ChEBI" id="CHEBI:57783"/>
    </ligand>
</feature>
<feature type="binding site" evidence="15">
    <location>
        <position position="105"/>
    </location>
    <ligand>
        <name>substrate</name>
    </ligand>
</feature>
<dbReference type="InterPro" id="IPR036291">
    <property type="entry name" value="NAD(P)-bd_dom_sf"/>
</dbReference>
<dbReference type="Proteomes" id="UP000789325">
    <property type="component" value="Unassembled WGS sequence"/>
</dbReference>
<comment type="similarity">
    <text evidence="1 13 17">Belongs to the NAD-dependent glycerol-3-phosphate dehydrogenase family.</text>
</comment>
<evidence type="ECO:0000256" key="17">
    <source>
        <dbReference type="RuleBase" id="RU000437"/>
    </source>
</evidence>
<comment type="catalytic activity">
    <reaction evidence="13">
        <text>sn-glycerol 3-phosphate + NAD(+) = dihydroxyacetone phosphate + NADH + H(+)</text>
        <dbReference type="Rhea" id="RHEA:11092"/>
        <dbReference type="ChEBI" id="CHEBI:15378"/>
        <dbReference type="ChEBI" id="CHEBI:57540"/>
        <dbReference type="ChEBI" id="CHEBI:57597"/>
        <dbReference type="ChEBI" id="CHEBI:57642"/>
        <dbReference type="ChEBI" id="CHEBI:57945"/>
        <dbReference type="EC" id="1.1.1.94"/>
    </reaction>
</comment>
<organism evidence="21 22">
    <name type="scientific">Rubneribacter badeniensis</name>
    <dbReference type="NCBI Taxonomy" id="2070688"/>
    <lineage>
        <taxon>Bacteria</taxon>
        <taxon>Bacillati</taxon>
        <taxon>Actinomycetota</taxon>
        <taxon>Coriobacteriia</taxon>
        <taxon>Eggerthellales</taxon>
        <taxon>Eggerthellaceae</taxon>
        <taxon>Rubneribacter</taxon>
    </lineage>
</organism>
<comment type="catalytic activity">
    <reaction evidence="9">
        <text>sn-glycerol 3-phosphate + NADP(+) = dihydroxyacetone phosphate + NADPH + H(+)</text>
        <dbReference type="Rhea" id="RHEA:11096"/>
        <dbReference type="ChEBI" id="CHEBI:15378"/>
        <dbReference type="ChEBI" id="CHEBI:57597"/>
        <dbReference type="ChEBI" id="CHEBI:57642"/>
        <dbReference type="ChEBI" id="CHEBI:57783"/>
        <dbReference type="ChEBI" id="CHEBI:58349"/>
        <dbReference type="EC" id="1.1.1.94"/>
    </reaction>
    <physiologicalReaction direction="right-to-left" evidence="9">
        <dbReference type="Rhea" id="RHEA:11098"/>
    </physiologicalReaction>
</comment>
<evidence type="ECO:0000256" key="6">
    <source>
        <dbReference type="ARBA" id="ARBA00023098"/>
    </source>
</evidence>
<feature type="binding site" evidence="13">
    <location>
        <position position="253"/>
    </location>
    <ligand>
        <name>sn-glycerol 3-phosphate</name>
        <dbReference type="ChEBI" id="CHEBI:57597"/>
    </ligand>
</feature>
<name>A0A2K2U3M5_9ACTN</name>
<comment type="caution">
    <text evidence="13">Lacks conserved residue(s) required for the propagation of feature annotation.</text>
</comment>
<dbReference type="InterPro" id="IPR006109">
    <property type="entry name" value="G3P_DH_NAD-dep_C"/>
</dbReference>
<feature type="active site" description="Proton acceptor" evidence="13 14">
    <location>
        <position position="189"/>
    </location>
</feature>
<evidence type="ECO:0000256" key="14">
    <source>
        <dbReference type="PIRSR" id="PIRSR000114-1"/>
    </source>
</evidence>
<reference evidence="20" key="2">
    <citation type="journal article" date="2021" name="PeerJ">
        <title>Extensive microbial diversity within the chicken gut microbiome revealed by metagenomics and culture.</title>
        <authorList>
            <person name="Gilroy R."/>
            <person name="Ravi A."/>
            <person name="Getino M."/>
            <person name="Pursley I."/>
            <person name="Horton D.L."/>
            <person name="Alikhan N.F."/>
            <person name="Baker D."/>
            <person name="Gharbi K."/>
            <person name="Hall N."/>
            <person name="Watson M."/>
            <person name="Adriaenssens E.M."/>
            <person name="Foster-Nyarko E."/>
            <person name="Jarju S."/>
            <person name="Secka A."/>
            <person name="Antonio M."/>
            <person name="Oren A."/>
            <person name="Chaudhuri R.R."/>
            <person name="La Ragione R."/>
            <person name="Hildebrand F."/>
            <person name="Pallen M.J."/>
        </authorList>
    </citation>
    <scope>NUCLEOTIDE SEQUENCE</scope>
    <source>
        <strain evidence="20">USAMLcec12-2067</strain>
    </source>
</reference>
<dbReference type="RefSeq" id="WP_092199598.1">
    <property type="nucleotide sequence ID" value="NZ_PPEL01000061.1"/>
</dbReference>
<feature type="binding site" evidence="16">
    <location>
        <position position="253"/>
    </location>
    <ligand>
        <name>NAD(+)</name>
        <dbReference type="ChEBI" id="CHEBI:57540"/>
    </ligand>
</feature>
<sequence length="335" mass="35124">MKIAVIGAGSWGTALSQVLAGNGHNVGLWARKTEVARSINKERRNPRYLSDVELHEGIVATPSYKDALLRARAAAIVTPSNLMRGVARALADVVDAEFPIVICSKGVEEGSGLLPVEVFEAEMGGAHRLAVLSGPNHAEEVVKGVPSGTVIASSSEETAALFQELFASEAFRTYTSDDVRGVELCAAFKNVIAIAVGVSYGLGYGDNTAAMLMTRGLAEMSRLVARAGGQALTCMGLAGAGDLVATCTSEHSRNRRFGRLLAEGGTLADFTAQTHMVAEGALACKTLAVLSERYGVELPITDVVRSVVWEGADPRELAGALASRPLTTEFHGLSV</sequence>
<dbReference type="SUPFAM" id="SSF51735">
    <property type="entry name" value="NAD(P)-binding Rossmann-fold domains"/>
    <property type="match status" value="1"/>
</dbReference>
<dbReference type="NCBIfam" id="NF000942">
    <property type="entry name" value="PRK00094.1-4"/>
    <property type="match status" value="1"/>
</dbReference>
<evidence type="ECO:0000256" key="16">
    <source>
        <dbReference type="PIRSR" id="PIRSR000114-3"/>
    </source>
</evidence>
<dbReference type="GO" id="GO:0046168">
    <property type="term" value="P:glycerol-3-phosphate catabolic process"/>
    <property type="evidence" value="ECO:0007669"/>
    <property type="project" value="InterPro"/>
</dbReference>
<dbReference type="Gene3D" id="3.40.50.720">
    <property type="entry name" value="NAD(P)-binding Rossmann-like Domain"/>
    <property type="match status" value="1"/>
</dbReference>